<evidence type="ECO:0000313" key="2">
    <source>
        <dbReference type="EMBL" id="TVU00682.1"/>
    </source>
</evidence>
<keyword evidence="3" id="KW-1185">Reference proteome</keyword>
<dbReference type="SUPFAM" id="SSF81383">
    <property type="entry name" value="F-box domain"/>
    <property type="match status" value="2"/>
</dbReference>
<dbReference type="Pfam" id="PF00646">
    <property type="entry name" value="F-box"/>
    <property type="match status" value="2"/>
</dbReference>
<dbReference type="Proteomes" id="UP000324897">
    <property type="component" value="Unassembled WGS sequence"/>
</dbReference>
<dbReference type="NCBIfam" id="TIGR01640">
    <property type="entry name" value="F_box_assoc_1"/>
    <property type="match status" value="2"/>
</dbReference>
<dbReference type="SMART" id="SM00256">
    <property type="entry name" value="FBOX"/>
    <property type="match status" value="2"/>
</dbReference>
<dbReference type="Gene3D" id="1.20.1280.50">
    <property type="match status" value="1"/>
</dbReference>
<dbReference type="OrthoDB" id="597540at2759"/>
<dbReference type="InterPro" id="IPR013187">
    <property type="entry name" value="F-box-assoc_dom_typ3"/>
</dbReference>
<reference evidence="2 3" key="1">
    <citation type="journal article" date="2019" name="Sci. Rep.">
        <title>A high-quality genome of Eragrostis curvula grass provides insights into Poaceae evolution and supports new strategies to enhance forage quality.</title>
        <authorList>
            <person name="Carballo J."/>
            <person name="Santos B.A.C.M."/>
            <person name="Zappacosta D."/>
            <person name="Garbus I."/>
            <person name="Selva J.P."/>
            <person name="Gallo C.A."/>
            <person name="Diaz A."/>
            <person name="Albertini E."/>
            <person name="Caccamo M."/>
            <person name="Echenique V."/>
        </authorList>
    </citation>
    <scope>NUCLEOTIDE SEQUENCE [LARGE SCALE GENOMIC DNA]</scope>
    <source>
        <strain evidence="3">cv. Victoria</strain>
        <tissue evidence="2">Leaf</tissue>
    </source>
</reference>
<dbReference type="InterPro" id="IPR017451">
    <property type="entry name" value="F-box-assoc_interact_dom"/>
</dbReference>
<dbReference type="InterPro" id="IPR050796">
    <property type="entry name" value="SCF_F-box_component"/>
</dbReference>
<dbReference type="PANTHER" id="PTHR31672">
    <property type="entry name" value="BNACNNG10540D PROTEIN"/>
    <property type="match status" value="1"/>
</dbReference>
<feature type="non-terminal residue" evidence="2">
    <location>
        <position position="1"/>
    </location>
</feature>
<accession>A0A5J9SNS2</accession>
<evidence type="ECO:0000259" key="1">
    <source>
        <dbReference type="SMART" id="SM00256"/>
    </source>
</evidence>
<dbReference type="PANTHER" id="PTHR31672:SF13">
    <property type="entry name" value="F-BOX PROTEIN CPR30-LIKE"/>
    <property type="match status" value="1"/>
</dbReference>
<dbReference type="InterPro" id="IPR006527">
    <property type="entry name" value="F-box-assoc_dom_typ1"/>
</dbReference>
<dbReference type="EMBL" id="RWGY01000558">
    <property type="protein sequence ID" value="TVU00682.1"/>
    <property type="molecule type" value="Genomic_DNA"/>
</dbReference>
<feature type="domain" description="F-box" evidence="1">
    <location>
        <begin position="410"/>
        <end position="446"/>
    </location>
</feature>
<dbReference type="Gramene" id="TVU00682">
    <property type="protein sequence ID" value="TVU00682"/>
    <property type="gene ID" value="EJB05_53890"/>
</dbReference>
<gene>
    <name evidence="2" type="ORF">EJB05_53890</name>
</gene>
<dbReference type="InterPro" id="IPR036047">
    <property type="entry name" value="F-box-like_dom_sf"/>
</dbReference>
<proteinExistence type="predicted"/>
<dbReference type="InterPro" id="IPR001810">
    <property type="entry name" value="F-box_dom"/>
</dbReference>
<feature type="domain" description="F-box" evidence="1">
    <location>
        <begin position="20"/>
        <end position="60"/>
    </location>
</feature>
<evidence type="ECO:0000313" key="3">
    <source>
        <dbReference type="Proteomes" id="UP000324897"/>
    </source>
</evidence>
<organism evidence="2 3">
    <name type="scientific">Eragrostis curvula</name>
    <name type="common">weeping love grass</name>
    <dbReference type="NCBI Taxonomy" id="38414"/>
    <lineage>
        <taxon>Eukaryota</taxon>
        <taxon>Viridiplantae</taxon>
        <taxon>Streptophyta</taxon>
        <taxon>Embryophyta</taxon>
        <taxon>Tracheophyta</taxon>
        <taxon>Spermatophyta</taxon>
        <taxon>Magnoliopsida</taxon>
        <taxon>Liliopsida</taxon>
        <taxon>Poales</taxon>
        <taxon>Poaceae</taxon>
        <taxon>PACMAD clade</taxon>
        <taxon>Chloridoideae</taxon>
        <taxon>Eragrostideae</taxon>
        <taxon>Eragrostidinae</taxon>
        <taxon>Eragrostis</taxon>
    </lineage>
</organism>
<protein>
    <recommendedName>
        <fullName evidence="1">F-box domain-containing protein</fullName>
    </recommendedName>
</protein>
<comment type="caution">
    <text evidence="2">The sequence shown here is derived from an EMBL/GenBank/DDBJ whole genome shotgun (WGS) entry which is preliminary data.</text>
</comment>
<dbReference type="Pfam" id="PF08268">
    <property type="entry name" value="FBA_3"/>
    <property type="match status" value="1"/>
</dbReference>
<dbReference type="Pfam" id="PF07734">
    <property type="entry name" value="FBA_1"/>
    <property type="match status" value="1"/>
</dbReference>
<name>A0A5J9SNS2_9POAL</name>
<dbReference type="AlphaFoldDB" id="A0A5J9SNS2"/>
<sequence>MEAPPSATTEATTSNEVSALPMEIVTDIVARLPAKMAGRSRCVSRAWRDALTSDYFVDLHARRANRPGHPKLLLTPVGSSYDTDYLYSWQPGGAVEKLMPDDFSNSFIVPLTKPCHGLILVRDGDHGSYFVCNPSTGVFLRLPDSHAPMKMIRRRKMFEHHRPPFFKDVSYGLGYCAVRKEFKVVRLFCHPKKSETQTTKSTSCEVFVLNTLAYWRPAVEKPPLRRVREAKPAVFLSGYLHFLCDDGGIITFSISDEMFGSLPPPPGFEDAASVITELDGCLCLCYVDRESEDIIYHVCILRDYKEARWETLCRIDGTTWLESERTLLSSAWVAPLVMYDGGQKIMFATGYCQVFVVNLDGSAPQILFTQDETIIGKVKDDDIPSIGLFEESLVPVGGTIGEMIFSSPTTEMWFDILKWLPTRSVLELSLVCREWRAIVMTHWFAQSHVFHANRKKSPRIMIIMDPRHASYIDLKEFVDGQQTPNLMVNLVCSQPCRGLNVGSCFHWDFICNPAIGYCKIIEFDDHDRTFFAGRIGLGFDSEIDRHVMVRITYKEKDMQTRHYKLQCKLCYVNDGKWRPVEPPPRPVAATPPTSVKGKIYWMVEPKLGPVSETCEVVAFDVDKVEFEVLRGPPCSHDKGRMTILRLNGALCVTCSDQRANTIDIWMMKDFEFWSMEYHIELDEFGTDYLSENTTPLTIDPKDGRILLSTDLSLGYYDPKTAALETMFAVGNPKLYGKVCPLICQESLICPLDPF</sequence>